<evidence type="ECO:0000256" key="1">
    <source>
        <dbReference type="ARBA" id="ARBA00009995"/>
    </source>
</evidence>
<dbReference type="PANTHER" id="PTHR48043">
    <property type="entry name" value="EG:EG0003.4 PROTEIN-RELATED"/>
    <property type="match status" value="1"/>
</dbReference>
<feature type="chain" id="PRO_5045236496" evidence="5">
    <location>
        <begin position="22"/>
        <end position="1061"/>
    </location>
</feature>
<evidence type="ECO:0000313" key="6">
    <source>
        <dbReference type="Proteomes" id="UP001652740"/>
    </source>
</evidence>
<keyword evidence="6" id="KW-1185">Reference proteome</keyword>
<sequence>MRKVYILYLLIFAFVVKNDSARILGYFPTPSISHQVVFQPLMSELAKRGHDVTVITTDPISPKRKAHANLTEVDMHDLSYTIWRKEVLNSGTTTGKKSDILNQIRILYNLLTDISEQQINSDQVQRIIQNKEDKFDLIFIESLWRPGLGLSYIYKAPVILISSFLSIYNNMESVGGPVHPILYPTSCRQKLNNLTIWDKIIELYNHYSFIYMFDTAEKKQNEMMKRVFGSDVPPLSELYNNIDMLFLNAHPIWDSNRPVPPNVIYLGGLHRKPEKKLPMELKSYLDACRHGVIYISYGTNVSPSQLPPEKIQMIVNVFSRLPYDVIWKWDKDELPGRSKNIKISKWLPQSDLLRHPKVLLFITQGGLQSTDEAIAAGIPLIGMPMLGDQWYNVEQYVRHGIGVRLDMEDLTEEKLYNAINTTINDKSYRQNVERLRMVMSDQPQSALERAVWWTEYVLRHKGAKHLRSPAANMSWGEFLEIELVTYLILGLISLIIVSVISVYYTALFIKYYYNYNKKIKQRYNLKCSFAFVDSNESNMVNMYSQYYLLIICLIVKNDAARILGYFPTPSISHQVVFQPLMLELAKRGHDVIVITTDPILPKGKAHANLTEIDLQDLSYTLWRETVYDSKVTSGNKSNIVNQFKVLYNLITVISEKQLKTDQVQSLIQGKKDKVDLIFIESFWRPGLGFSYIYNAPVILISSLLPVYNNMEAIGSPVHPILYPTVFRQKLNNLTIWDKILELYNHYSFINMFDAAEVRQNEMMKRVFGPNIPPLSELYNNIDMLFLNAHPIWDSNRPVPPNVIYLGGLHHKPIKELPQELKSYLDASKHGVIYISYGTNVSPSHLPPEKIQMIVNVFSRLPYDVIWKWDKDELPGRSKNIKISKWLPQSDLLRHPNVLLFITQGGLQSTDEAIAAGVPLIGMPMLGDQWYNVEQYVRHRIGVRLDMDDLTEEKLHNAINTTINDKKYRQNMVRLRTVMSDQPQSALERAVWWTEYVLRHKGAKHLRSPAANMSWGEFLEIELVTYLLLGLTFVTFFSVIAIYYIVLFIKHNYNANKKMKSS</sequence>
<dbReference type="GeneID" id="113520093"/>
<dbReference type="InterPro" id="IPR002213">
    <property type="entry name" value="UDP_glucos_trans"/>
</dbReference>
<evidence type="ECO:0000256" key="5">
    <source>
        <dbReference type="SAM" id="SignalP"/>
    </source>
</evidence>
<protein>
    <submittedName>
        <fullName evidence="7">Uncharacterized protein LOC113520093</fullName>
    </submittedName>
</protein>
<feature type="transmembrane region" description="Helical" evidence="4">
    <location>
        <begin position="483"/>
        <end position="513"/>
    </location>
</feature>
<accession>A0ABM3MMW7</accession>
<dbReference type="InterPro" id="IPR050271">
    <property type="entry name" value="UDP-glycosyltransferase"/>
</dbReference>
<reference evidence="7" key="1">
    <citation type="submission" date="2025-08" db="UniProtKB">
        <authorList>
            <consortium name="RefSeq"/>
        </authorList>
    </citation>
    <scope>IDENTIFICATION</scope>
    <source>
        <tissue evidence="7">Whole larvae</tissue>
    </source>
</reference>
<feature type="transmembrane region" description="Helical" evidence="4">
    <location>
        <begin position="546"/>
        <end position="566"/>
    </location>
</feature>
<dbReference type="RefSeq" id="XP_052752728.1">
    <property type="nucleotide sequence ID" value="XM_052896768.1"/>
</dbReference>
<name>A0ABM3MMW7_GALME</name>
<feature type="transmembrane region" description="Helical" evidence="4">
    <location>
        <begin position="1022"/>
        <end position="1048"/>
    </location>
</feature>
<dbReference type="Pfam" id="PF00201">
    <property type="entry name" value="UDPGT"/>
    <property type="match status" value="2"/>
</dbReference>
<keyword evidence="5" id="KW-0732">Signal</keyword>
<organism evidence="6 7">
    <name type="scientific">Galleria mellonella</name>
    <name type="common">Greater wax moth</name>
    <dbReference type="NCBI Taxonomy" id="7137"/>
    <lineage>
        <taxon>Eukaryota</taxon>
        <taxon>Metazoa</taxon>
        <taxon>Ecdysozoa</taxon>
        <taxon>Arthropoda</taxon>
        <taxon>Hexapoda</taxon>
        <taxon>Insecta</taxon>
        <taxon>Pterygota</taxon>
        <taxon>Neoptera</taxon>
        <taxon>Endopterygota</taxon>
        <taxon>Lepidoptera</taxon>
        <taxon>Glossata</taxon>
        <taxon>Ditrysia</taxon>
        <taxon>Pyraloidea</taxon>
        <taxon>Pyralidae</taxon>
        <taxon>Galleriinae</taxon>
        <taxon>Galleria</taxon>
    </lineage>
</organism>
<keyword evidence="4" id="KW-0812">Transmembrane</keyword>
<dbReference type="PANTHER" id="PTHR48043:SF159">
    <property type="entry name" value="EG:EG0003.4 PROTEIN-RELATED"/>
    <property type="match status" value="1"/>
</dbReference>
<keyword evidence="4" id="KW-0472">Membrane</keyword>
<dbReference type="InterPro" id="IPR035595">
    <property type="entry name" value="UDP_glycos_trans_CS"/>
</dbReference>
<dbReference type="Gene3D" id="3.40.50.2000">
    <property type="entry name" value="Glycogen Phosphorylase B"/>
    <property type="match status" value="3"/>
</dbReference>
<evidence type="ECO:0000256" key="4">
    <source>
        <dbReference type="SAM" id="Phobius"/>
    </source>
</evidence>
<evidence type="ECO:0000313" key="7">
    <source>
        <dbReference type="RefSeq" id="XP_052752728.1"/>
    </source>
</evidence>
<feature type="signal peptide" evidence="5">
    <location>
        <begin position="1"/>
        <end position="21"/>
    </location>
</feature>
<keyword evidence="4" id="KW-1133">Transmembrane helix</keyword>
<keyword evidence="3" id="KW-0808">Transferase</keyword>
<dbReference type="PROSITE" id="PS00375">
    <property type="entry name" value="UDPGT"/>
    <property type="match status" value="2"/>
</dbReference>
<dbReference type="SUPFAM" id="SSF53756">
    <property type="entry name" value="UDP-Glycosyltransferase/glycogen phosphorylase"/>
    <property type="match status" value="2"/>
</dbReference>
<dbReference type="CDD" id="cd03784">
    <property type="entry name" value="GT1_Gtf-like"/>
    <property type="match status" value="2"/>
</dbReference>
<comment type="similarity">
    <text evidence="1">Belongs to the UDP-glycosyltransferase family.</text>
</comment>
<evidence type="ECO:0000256" key="2">
    <source>
        <dbReference type="ARBA" id="ARBA00022676"/>
    </source>
</evidence>
<dbReference type="Proteomes" id="UP001652740">
    <property type="component" value="Unplaced"/>
</dbReference>
<keyword evidence="2" id="KW-0328">Glycosyltransferase</keyword>
<gene>
    <name evidence="7" type="primary">LOC113520093</name>
</gene>
<proteinExistence type="inferred from homology"/>
<evidence type="ECO:0000256" key="3">
    <source>
        <dbReference type="ARBA" id="ARBA00022679"/>
    </source>
</evidence>